<dbReference type="InterPro" id="IPR023753">
    <property type="entry name" value="FAD/NAD-binding_dom"/>
</dbReference>
<dbReference type="PRINTS" id="PR00411">
    <property type="entry name" value="PNDRDTASEI"/>
</dbReference>
<accession>A0A6J6UQJ4</accession>
<sequence>MKRSEYDVLIVGAGPSGLALALRLHKQGIKKIRVLERESVAGGIPRHSFHTGYGLRDLHRLMSGPKYSQYYVSRIHDAGIELSTNTTAFDWAGDHTLALTSSQGLEEVTAQKIILATGARERPRTARLVPGARPRGIFTTGSLQQSVYLNSQTIGSRAVIVGTDHVSYSALITLSHADVKTVAMIESGPKIKSFPPISIATKLLYGYKLFTRSDVIDIKGTDKVEGVVIRHNGIEKSIPCDTVVFTADWIPDNELARKGNLIMDQVTKSPIVNAHYETSRSGVFAVGNLLLPIKAADQCVLDSNRLKF</sequence>
<dbReference type="PRINTS" id="PR00368">
    <property type="entry name" value="FADPNR"/>
</dbReference>
<dbReference type="InterPro" id="IPR051691">
    <property type="entry name" value="Metab_Enz_Cyan_OpOx_G3PDH"/>
</dbReference>
<reference evidence="3" key="1">
    <citation type="submission" date="2020-05" db="EMBL/GenBank/DDBJ databases">
        <authorList>
            <person name="Chiriac C."/>
            <person name="Salcher M."/>
            <person name="Ghai R."/>
            <person name="Kavagutti S V."/>
        </authorList>
    </citation>
    <scope>NUCLEOTIDE SEQUENCE</scope>
</reference>
<dbReference type="SUPFAM" id="SSF51905">
    <property type="entry name" value="FAD/NAD(P)-binding domain"/>
    <property type="match status" value="1"/>
</dbReference>
<proteinExistence type="predicted"/>
<dbReference type="Gene3D" id="3.50.50.60">
    <property type="entry name" value="FAD/NAD(P)-binding domain"/>
    <property type="match status" value="2"/>
</dbReference>
<dbReference type="EMBL" id="CAEZZI010000112">
    <property type="protein sequence ID" value="CAB4761776.1"/>
    <property type="molecule type" value="Genomic_DNA"/>
</dbReference>
<dbReference type="InterPro" id="IPR036188">
    <property type="entry name" value="FAD/NAD-bd_sf"/>
</dbReference>
<dbReference type="Pfam" id="PF07992">
    <property type="entry name" value="Pyr_redox_2"/>
    <property type="match status" value="1"/>
</dbReference>
<keyword evidence="1" id="KW-0560">Oxidoreductase</keyword>
<dbReference type="PANTHER" id="PTHR42949:SF3">
    <property type="entry name" value="ANAEROBIC GLYCEROL-3-PHOSPHATE DEHYDROGENASE SUBUNIT B"/>
    <property type="match status" value="1"/>
</dbReference>
<protein>
    <submittedName>
        <fullName evidence="3">Unannotated protein</fullName>
    </submittedName>
</protein>
<feature type="domain" description="FAD/NAD(P)-binding" evidence="2">
    <location>
        <begin position="6"/>
        <end position="289"/>
    </location>
</feature>
<organism evidence="3">
    <name type="scientific">freshwater metagenome</name>
    <dbReference type="NCBI Taxonomy" id="449393"/>
    <lineage>
        <taxon>unclassified sequences</taxon>
        <taxon>metagenomes</taxon>
        <taxon>ecological metagenomes</taxon>
    </lineage>
</organism>
<name>A0A6J6UQJ4_9ZZZZ</name>
<dbReference type="PANTHER" id="PTHR42949">
    <property type="entry name" value="ANAEROBIC GLYCEROL-3-PHOSPHATE DEHYDROGENASE SUBUNIT B"/>
    <property type="match status" value="1"/>
</dbReference>
<gene>
    <name evidence="3" type="ORF">UFOPK2842_00979</name>
</gene>
<evidence type="ECO:0000256" key="1">
    <source>
        <dbReference type="ARBA" id="ARBA00023002"/>
    </source>
</evidence>
<dbReference type="GO" id="GO:0016491">
    <property type="term" value="F:oxidoreductase activity"/>
    <property type="evidence" value="ECO:0007669"/>
    <property type="project" value="UniProtKB-KW"/>
</dbReference>
<evidence type="ECO:0000313" key="3">
    <source>
        <dbReference type="EMBL" id="CAB4761776.1"/>
    </source>
</evidence>
<dbReference type="AlphaFoldDB" id="A0A6J6UQJ4"/>
<evidence type="ECO:0000259" key="2">
    <source>
        <dbReference type="Pfam" id="PF07992"/>
    </source>
</evidence>